<feature type="signal peptide" evidence="1">
    <location>
        <begin position="1"/>
        <end position="26"/>
    </location>
</feature>
<evidence type="ECO:0000313" key="2">
    <source>
        <dbReference type="EMBL" id="MDE1208277.1"/>
    </source>
</evidence>
<dbReference type="PROSITE" id="PS51257">
    <property type="entry name" value="PROKAR_LIPOPROTEIN"/>
    <property type="match status" value="1"/>
</dbReference>
<evidence type="ECO:0000313" key="3">
    <source>
        <dbReference type="Proteomes" id="UP001149303"/>
    </source>
</evidence>
<keyword evidence="1" id="KW-0732">Signal</keyword>
<sequence>MKTTKHIFKFLSLFIGLTLIVSCSSSDDLDDSPLSTKDSYYEITIDGTKYENNTVSTSSATIVKGTDQESQRSFYTIFAYVEDEEVKVNAFPVKIDGELKPFGRSEDENSAVVVTLNNKVYTSKSGAITIKKDAPYSTVNSGTDQVGKTETLLEFSGTFIDSNEVEVSISGTLYVAKKVDF</sequence>
<dbReference type="RefSeq" id="WP_274641257.1">
    <property type="nucleotide sequence ID" value="NZ_JAIWJY010000014.1"/>
</dbReference>
<evidence type="ECO:0008006" key="4">
    <source>
        <dbReference type="Google" id="ProtNLM"/>
    </source>
</evidence>
<proteinExistence type="predicted"/>
<evidence type="ECO:0000256" key="1">
    <source>
        <dbReference type="SAM" id="SignalP"/>
    </source>
</evidence>
<protein>
    <recommendedName>
        <fullName evidence="4">LPS export ABC transporter periplasmic protein LptC</fullName>
    </recommendedName>
</protein>
<dbReference type="Proteomes" id="UP001149303">
    <property type="component" value="Unassembled WGS sequence"/>
</dbReference>
<feature type="chain" id="PRO_5040893390" description="LPS export ABC transporter periplasmic protein LptC" evidence="1">
    <location>
        <begin position="27"/>
        <end position="181"/>
    </location>
</feature>
<reference evidence="2" key="1">
    <citation type="submission" date="2021-09" db="EMBL/GenBank/DDBJ databases">
        <authorList>
            <person name="Smyrli M."/>
        </authorList>
    </citation>
    <scope>NUCLEOTIDE SEQUENCE</scope>
    <source>
        <strain evidence="2">LAR25</strain>
    </source>
</reference>
<comment type="caution">
    <text evidence="2">The sequence shown here is derived from an EMBL/GenBank/DDBJ whole genome shotgun (WGS) entry which is preliminary data.</text>
</comment>
<dbReference type="AlphaFoldDB" id="A0A9X4ETJ0"/>
<keyword evidence="3" id="KW-1185">Reference proteome</keyword>
<dbReference type="EMBL" id="JAIWJY010000014">
    <property type="protein sequence ID" value="MDE1208277.1"/>
    <property type="molecule type" value="Genomic_DNA"/>
</dbReference>
<name>A0A9X4ETJ0_9FLAO</name>
<organism evidence="2 3">
    <name type="scientific">Tenacibaculum larymnensis</name>
    <dbReference type="NCBI Taxonomy" id="2878201"/>
    <lineage>
        <taxon>Bacteria</taxon>
        <taxon>Pseudomonadati</taxon>
        <taxon>Bacteroidota</taxon>
        <taxon>Flavobacteriia</taxon>
        <taxon>Flavobacteriales</taxon>
        <taxon>Flavobacteriaceae</taxon>
        <taxon>Tenacibaculum</taxon>
    </lineage>
</organism>
<accession>A0A9X4ETJ0</accession>
<gene>
    <name evidence="2" type="ORF">LCI24_15880</name>
</gene>